<feature type="compositionally biased region" description="Acidic residues" evidence="1">
    <location>
        <begin position="1"/>
        <end position="10"/>
    </location>
</feature>
<evidence type="ECO:0000313" key="2">
    <source>
        <dbReference type="EMBL" id="KAF8696457.1"/>
    </source>
</evidence>
<feature type="compositionally biased region" description="Basic and acidic residues" evidence="1">
    <location>
        <begin position="11"/>
        <end position="28"/>
    </location>
</feature>
<feature type="region of interest" description="Disordered" evidence="1">
    <location>
        <begin position="1"/>
        <end position="28"/>
    </location>
</feature>
<protein>
    <submittedName>
        <fullName evidence="2">Uncharacterized protein</fullName>
    </submittedName>
</protein>
<gene>
    <name evidence="2" type="ORF">RHS03_07870</name>
</gene>
<evidence type="ECO:0000256" key="1">
    <source>
        <dbReference type="SAM" id="MobiDB-lite"/>
    </source>
</evidence>
<dbReference type="EMBL" id="JACYCD010000345">
    <property type="protein sequence ID" value="KAF8696457.1"/>
    <property type="molecule type" value="Genomic_DNA"/>
</dbReference>
<feature type="compositionally biased region" description="Low complexity" evidence="1">
    <location>
        <begin position="58"/>
        <end position="67"/>
    </location>
</feature>
<organism evidence="2 3">
    <name type="scientific">Rhizoctonia solani</name>
    <dbReference type="NCBI Taxonomy" id="456999"/>
    <lineage>
        <taxon>Eukaryota</taxon>
        <taxon>Fungi</taxon>
        <taxon>Dikarya</taxon>
        <taxon>Basidiomycota</taxon>
        <taxon>Agaricomycotina</taxon>
        <taxon>Agaricomycetes</taxon>
        <taxon>Cantharellales</taxon>
        <taxon>Ceratobasidiaceae</taxon>
        <taxon>Rhizoctonia</taxon>
    </lineage>
</organism>
<dbReference type="AlphaFoldDB" id="A0A8H7HMU3"/>
<reference evidence="2" key="1">
    <citation type="submission" date="2020-09" db="EMBL/GenBank/DDBJ databases">
        <title>Comparative genome analyses of four rice-infecting Rhizoctonia solani isolates reveal extensive enrichment of homogalacturonan modification genes.</title>
        <authorList>
            <person name="Lee D.-Y."/>
            <person name="Jeon J."/>
            <person name="Kim K.-T."/>
            <person name="Cheong K."/>
            <person name="Song H."/>
            <person name="Choi G."/>
            <person name="Ko J."/>
            <person name="Opiyo S.O."/>
            <person name="Zuo S."/>
            <person name="Madhav S."/>
            <person name="Lee Y.-H."/>
            <person name="Wang G.-L."/>
        </authorList>
    </citation>
    <scope>NUCLEOTIDE SEQUENCE</scope>
    <source>
        <strain evidence="2">AG1-IA WGL</strain>
    </source>
</reference>
<feature type="region of interest" description="Disordered" evidence="1">
    <location>
        <begin position="41"/>
        <end position="77"/>
    </location>
</feature>
<proteinExistence type="predicted"/>
<evidence type="ECO:0000313" key="3">
    <source>
        <dbReference type="Proteomes" id="UP000602905"/>
    </source>
</evidence>
<sequence length="77" mass="8388">MLLQDQLDEFGGEKDKGGDKDKDKDKDRFNNLTTLDEDKFQLDANSALAPPKKGKSKGGSNAVSKSNMQPPGETFLS</sequence>
<comment type="caution">
    <text evidence="2">The sequence shown here is derived from an EMBL/GenBank/DDBJ whole genome shotgun (WGS) entry which is preliminary data.</text>
</comment>
<dbReference type="Proteomes" id="UP000602905">
    <property type="component" value="Unassembled WGS sequence"/>
</dbReference>
<accession>A0A8H7HMU3</accession>
<feature type="non-terminal residue" evidence="2">
    <location>
        <position position="1"/>
    </location>
</feature>
<name>A0A8H7HMU3_9AGAM</name>